<gene>
    <name evidence="1" type="ORF">HXM91_07400</name>
</gene>
<accession>A0A930E0N6</accession>
<reference evidence="1" key="1">
    <citation type="submission" date="2020-04" db="EMBL/GenBank/DDBJ databases">
        <title>Deep metagenomics examines the oral microbiome during advanced dental caries in children, revealing novel taxa and co-occurrences with host molecules.</title>
        <authorList>
            <person name="Baker J.L."/>
            <person name="Morton J.T."/>
            <person name="Dinis M."/>
            <person name="Alvarez R."/>
            <person name="Tran N.C."/>
            <person name="Knight R."/>
            <person name="Edlund A."/>
        </authorList>
    </citation>
    <scope>NUCLEOTIDE SEQUENCE</scope>
    <source>
        <strain evidence="1">JCVI_48_bin.5</strain>
    </source>
</reference>
<evidence type="ECO:0000313" key="2">
    <source>
        <dbReference type="Proteomes" id="UP000780721"/>
    </source>
</evidence>
<comment type="caution">
    <text evidence="1">The sequence shown here is derived from an EMBL/GenBank/DDBJ whole genome shotgun (WGS) entry which is preliminary data.</text>
</comment>
<evidence type="ECO:0000313" key="1">
    <source>
        <dbReference type="EMBL" id="MBF1305657.1"/>
    </source>
</evidence>
<dbReference type="AlphaFoldDB" id="A0A930E0N6"/>
<sequence length="73" mass="8225">MMELDLIRDIVQGIVEELDEIKGKGERTDYDAGQTVAYTEALSIIQSTCGDDNLQKIGLDFDIDSRYLLKGRE</sequence>
<name>A0A930E0N6_9FIRM</name>
<proteinExistence type="predicted"/>
<organism evidence="1 2">
    <name type="scientific">Oribacterium sinus</name>
    <dbReference type="NCBI Taxonomy" id="237576"/>
    <lineage>
        <taxon>Bacteria</taxon>
        <taxon>Bacillati</taxon>
        <taxon>Bacillota</taxon>
        <taxon>Clostridia</taxon>
        <taxon>Lachnospirales</taxon>
        <taxon>Lachnospiraceae</taxon>
        <taxon>Oribacterium</taxon>
    </lineage>
</organism>
<protein>
    <submittedName>
        <fullName evidence="1">Uncharacterized protein</fullName>
    </submittedName>
</protein>
<dbReference type="EMBL" id="JABZRB010000224">
    <property type="protein sequence ID" value="MBF1305657.1"/>
    <property type="molecule type" value="Genomic_DNA"/>
</dbReference>
<dbReference type="Proteomes" id="UP000780721">
    <property type="component" value="Unassembled WGS sequence"/>
</dbReference>